<keyword evidence="2" id="KW-1185">Reference proteome</keyword>
<dbReference type="STRING" id="1902579.BHV28_17140"/>
<dbReference type="Proteomes" id="UP000188912">
    <property type="component" value="Chromosome"/>
</dbReference>
<organism evidence="1 2">
    <name type="scientific">Candidatus Tokpelaia hoelldobleri</name>
    <dbReference type="NCBI Taxonomy" id="1902579"/>
    <lineage>
        <taxon>Bacteria</taxon>
        <taxon>Pseudomonadati</taxon>
        <taxon>Pseudomonadota</taxon>
        <taxon>Alphaproteobacteria</taxon>
        <taxon>Hyphomicrobiales</taxon>
        <taxon>Candidatus Tokpelaia</taxon>
    </lineage>
</organism>
<dbReference type="Pfam" id="PF05212">
    <property type="entry name" value="DUF707"/>
    <property type="match status" value="1"/>
</dbReference>
<evidence type="ECO:0000313" key="1">
    <source>
        <dbReference type="EMBL" id="AQS42384.1"/>
    </source>
</evidence>
<dbReference type="PANTHER" id="PTHR31210">
    <property type="entry name" value="OS06G0731900 PROTEIN"/>
    <property type="match status" value="1"/>
</dbReference>
<gene>
    <name evidence="1" type="ORF">BHV28_17140</name>
</gene>
<sequence length="296" mass="33783">MSGTKAKILCLVRMGRKQKCADWLFDKQFLSRVTCVVSSYQPLDFAVPQDEAVIRHDCAGGKWQGIFDFFAKNPDCLEEYDYFFFPDDDIETTAQAVLEFFCIVTENKLELAQPALKADSYFSHIITLARSDSVLRSTNFVELMIPLMTCSVLRQALPLFENTVYGWGLDRLWSSFAKNSQTGVAIVDAVPVGHYRPLAGKNEATEAAQHARSIMYAELNGFKAKFGRDLPRPAMFSVRLKSGKILRAGVFLVLWNCMEIFRLPSDHFPKKKTLYRSLRWAWREVSPRRAIPLKDI</sequence>
<name>A0A1U9JWZ2_9HYPH</name>
<protein>
    <recommendedName>
        <fullName evidence="3">DUF707 domain-containing protein</fullName>
    </recommendedName>
</protein>
<dbReference type="PANTHER" id="PTHR31210:SF11">
    <property type="entry name" value="KETOGLUTARATE REDUCTASE TRANS-SPLICING-LIKE PROTEIN, PUTATIVE (DUF707)-RELATED"/>
    <property type="match status" value="1"/>
</dbReference>
<proteinExistence type="predicted"/>
<dbReference type="EMBL" id="CP017315">
    <property type="protein sequence ID" value="AQS42384.1"/>
    <property type="molecule type" value="Genomic_DNA"/>
</dbReference>
<evidence type="ECO:0000313" key="2">
    <source>
        <dbReference type="Proteomes" id="UP000188912"/>
    </source>
</evidence>
<dbReference type="AlphaFoldDB" id="A0A1U9JWZ2"/>
<evidence type="ECO:0008006" key="3">
    <source>
        <dbReference type="Google" id="ProtNLM"/>
    </source>
</evidence>
<reference evidence="1 2" key="2">
    <citation type="journal article" date="2016" name="Sci. Rep.">
        <title>The genome of Rhizobiales bacteria in predatory ants reveals urease gene functions but no genes for nitrogen fixation.</title>
        <authorList>
            <person name="Neuvonen M.M."/>
            <person name="Tamarit D."/>
            <person name="Naslund K."/>
            <person name="Liebig J."/>
            <person name="Feldhaar H."/>
            <person name="Moran N.A."/>
            <person name="Guy L."/>
            <person name="Andersson S.G."/>
        </authorList>
    </citation>
    <scope>NUCLEOTIDE SEQUENCE [LARGE SCALE GENOMIC DNA]</scope>
    <source>
        <strain evidence="1 2">Hsal</strain>
    </source>
</reference>
<dbReference type="InterPro" id="IPR007877">
    <property type="entry name" value="DUF707"/>
</dbReference>
<reference evidence="1 2" key="1">
    <citation type="journal article" date="2010" name="Science">
        <title>Genomic comparison of the ants Camponotus floridanus and Harpegnathos saltator.</title>
        <authorList>
            <person name="Bonasio R."/>
            <person name="Zhang G."/>
            <person name="Ye C."/>
            <person name="Mutti N.S."/>
            <person name="Fang X."/>
            <person name="Qin N."/>
            <person name="Donahue G."/>
            <person name="Yang P."/>
            <person name="Li Q."/>
            <person name="Li C."/>
            <person name="Zhang P."/>
            <person name="Huang Z."/>
            <person name="Berger S.L."/>
            <person name="Reinberg D."/>
            <person name="Wang J."/>
            <person name="Liebig J."/>
        </authorList>
    </citation>
    <scope>NUCLEOTIDE SEQUENCE [LARGE SCALE GENOMIC DNA]</scope>
    <source>
        <strain evidence="1 2">Hsal</strain>
    </source>
</reference>
<dbReference type="KEGG" id="thd:BHV28_17140"/>
<accession>A0A1U9JWZ2</accession>